<feature type="domain" description="Tryptophan synthase beta chain-like PALP" evidence="1">
    <location>
        <begin position="10"/>
        <end position="324"/>
    </location>
</feature>
<evidence type="ECO:0000259" key="1">
    <source>
        <dbReference type="Pfam" id="PF00291"/>
    </source>
</evidence>
<dbReference type="RefSeq" id="WP_256417386.1">
    <property type="nucleotide sequence ID" value="NZ_JANHDL010000002.1"/>
</dbReference>
<dbReference type="PANTHER" id="PTHR10314">
    <property type="entry name" value="CYSTATHIONINE BETA-SYNTHASE"/>
    <property type="match status" value="1"/>
</dbReference>
<evidence type="ECO:0000313" key="3">
    <source>
        <dbReference type="Proteomes" id="UP001597185"/>
    </source>
</evidence>
<organism evidence="2 3">
    <name type="scientific">Halorubrum laminariae</name>
    <dbReference type="NCBI Taxonomy" id="1433523"/>
    <lineage>
        <taxon>Archaea</taxon>
        <taxon>Methanobacteriati</taxon>
        <taxon>Methanobacteriota</taxon>
        <taxon>Stenosarchaea group</taxon>
        <taxon>Halobacteria</taxon>
        <taxon>Halobacteriales</taxon>
        <taxon>Haloferacaceae</taxon>
        <taxon>Halorubrum</taxon>
    </lineage>
</organism>
<comment type="caution">
    <text evidence="2">The sequence shown here is derived from an EMBL/GenBank/DDBJ whole genome shotgun (WGS) entry which is preliminary data.</text>
</comment>
<dbReference type="EMBL" id="JBHUDB010000001">
    <property type="protein sequence ID" value="MFD1569564.1"/>
    <property type="molecule type" value="Genomic_DNA"/>
</dbReference>
<evidence type="ECO:0000313" key="2">
    <source>
        <dbReference type="EMBL" id="MFD1569564.1"/>
    </source>
</evidence>
<accession>A0ABD6BWX1</accession>
<dbReference type="AlphaFoldDB" id="A0ABD6BWX1"/>
<keyword evidence="3" id="KW-1185">Reference proteome</keyword>
<name>A0ABD6BWX1_9EURY</name>
<protein>
    <submittedName>
        <fullName evidence="2">PLP-dependent cysteine synthase family protein</fullName>
    </submittedName>
</protein>
<dbReference type="InterPro" id="IPR001926">
    <property type="entry name" value="TrpB-like_PALP"/>
</dbReference>
<dbReference type="Gene3D" id="3.40.50.1100">
    <property type="match status" value="3"/>
</dbReference>
<dbReference type="Pfam" id="PF00291">
    <property type="entry name" value="PALP"/>
    <property type="match status" value="1"/>
</dbReference>
<dbReference type="SUPFAM" id="SSF53686">
    <property type="entry name" value="Tryptophan synthase beta subunit-like PLP-dependent enzymes"/>
    <property type="match status" value="1"/>
</dbReference>
<dbReference type="InterPro" id="IPR036052">
    <property type="entry name" value="TrpB-like_PALP_sf"/>
</dbReference>
<sequence>MSEYAADESTIFETPLLELDLNIESDADVYAKAEWFNLYDAPYGGGSVKSRIAKGMLDGAEARGDLEPDDTVIEPTSGNTGSEIARLASARGYDVEIVMPDNAAGGKVDAVRDAGAEIHFVDADLGYDAVIERCEEIVAADPDAYYRPNQYENSDNPGTHEQTTATEIHEATDGDVTHFVAGVGTGGTVTGTGRGLTDLTDGAVEVVGFEPNEPLHAIDGLKYLKTGDHYHPDTYDESVLDRTEYVATGDAYDRARALRERYLDREIPIADPGQHNAETVREHLRVDDQFVVGTSAGAGAAVVAALDEASELADDDVVVFMLCDRGDKYADIPLWEEYL</sequence>
<reference evidence="2 3" key="1">
    <citation type="journal article" date="2019" name="Int. J. Syst. Evol. Microbiol.">
        <title>The Global Catalogue of Microorganisms (GCM) 10K type strain sequencing project: providing services to taxonomists for standard genome sequencing and annotation.</title>
        <authorList>
            <consortium name="The Broad Institute Genomics Platform"/>
            <consortium name="The Broad Institute Genome Sequencing Center for Infectious Disease"/>
            <person name="Wu L."/>
            <person name="Ma J."/>
        </authorList>
    </citation>
    <scope>NUCLEOTIDE SEQUENCE [LARGE SCALE GENOMIC DNA]</scope>
    <source>
        <strain evidence="2 3">CGMCC 1.12689</strain>
    </source>
</reference>
<gene>
    <name evidence="2" type="ORF">ACFR9T_02995</name>
</gene>
<dbReference type="Proteomes" id="UP001597185">
    <property type="component" value="Unassembled WGS sequence"/>
</dbReference>
<dbReference type="InterPro" id="IPR050214">
    <property type="entry name" value="Cys_Synth/Cystath_Beta-Synth"/>
</dbReference>
<proteinExistence type="predicted"/>